<gene>
    <name evidence="2" type="ORF">NEOLI_004319</name>
</gene>
<sequence>MLSIILYIALCGKLSFAALSDKLLDDKFVEVETPRTPIDPEYLHPSQIIRCESATQLVQTSDVGFDVVATDYHTNFIISSVDDQCALACFKNPSDSRKMPRPTFCYLFDEGSQVQLVHGNDILMGFYRSRNIRTQRKFSNTLSDLDVITFEDVIQQ</sequence>
<comment type="caution">
    <text evidence="2">The sequence shown here is derived from an EMBL/GenBank/DDBJ whole genome shotgun (WGS) entry which is preliminary data.</text>
</comment>
<name>A0A1U7LQ67_NEOID</name>
<organism evidence="2 3">
    <name type="scientific">Neolecta irregularis (strain DAH-3)</name>
    <dbReference type="NCBI Taxonomy" id="1198029"/>
    <lineage>
        <taxon>Eukaryota</taxon>
        <taxon>Fungi</taxon>
        <taxon>Dikarya</taxon>
        <taxon>Ascomycota</taxon>
        <taxon>Taphrinomycotina</taxon>
        <taxon>Neolectales</taxon>
        <taxon>Neolectaceae</taxon>
        <taxon>Neolecta</taxon>
    </lineage>
</organism>
<proteinExistence type="predicted"/>
<accession>A0A1U7LQ67</accession>
<evidence type="ECO:0000313" key="3">
    <source>
        <dbReference type="Proteomes" id="UP000186594"/>
    </source>
</evidence>
<evidence type="ECO:0000313" key="2">
    <source>
        <dbReference type="EMBL" id="OLL24768.1"/>
    </source>
</evidence>
<keyword evidence="3" id="KW-1185">Reference proteome</keyword>
<dbReference type="Proteomes" id="UP000186594">
    <property type="component" value="Unassembled WGS sequence"/>
</dbReference>
<evidence type="ECO:0000256" key="1">
    <source>
        <dbReference type="SAM" id="SignalP"/>
    </source>
</evidence>
<dbReference type="EMBL" id="LXFE01000635">
    <property type="protein sequence ID" value="OLL24768.1"/>
    <property type="molecule type" value="Genomic_DNA"/>
</dbReference>
<reference evidence="2 3" key="1">
    <citation type="submission" date="2016-04" db="EMBL/GenBank/DDBJ databases">
        <title>Evolutionary innovation and constraint leading to complex multicellularity in the Ascomycota.</title>
        <authorList>
            <person name="Cisse O."/>
            <person name="Nguyen A."/>
            <person name="Hewitt D.A."/>
            <person name="Jedd G."/>
            <person name="Stajich J.E."/>
        </authorList>
    </citation>
    <scope>NUCLEOTIDE SEQUENCE [LARGE SCALE GENOMIC DNA]</scope>
    <source>
        <strain evidence="2 3">DAH-3</strain>
    </source>
</reference>
<feature type="signal peptide" evidence="1">
    <location>
        <begin position="1"/>
        <end position="17"/>
    </location>
</feature>
<keyword evidence="1" id="KW-0732">Signal</keyword>
<feature type="chain" id="PRO_5013092392" evidence="1">
    <location>
        <begin position="18"/>
        <end position="156"/>
    </location>
</feature>
<protein>
    <submittedName>
        <fullName evidence="2">Uncharacterized protein</fullName>
    </submittedName>
</protein>
<dbReference type="AlphaFoldDB" id="A0A1U7LQ67"/>